<gene>
    <name evidence="1" type="primary">33</name>
    <name evidence="1" type="ORF">SEA_CLAWZ_33</name>
</gene>
<dbReference type="GeneID" id="77951789"/>
<keyword evidence="2" id="KW-1185">Reference proteome</keyword>
<name>A0AAE7K6W7_9CAUD</name>
<evidence type="ECO:0000313" key="2">
    <source>
        <dbReference type="Proteomes" id="UP000821895"/>
    </source>
</evidence>
<dbReference type="EMBL" id="MT498058">
    <property type="protein sequence ID" value="QKY79945.1"/>
    <property type="molecule type" value="Genomic_DNA"/>
</dbReference>
<protein>
    <submittedName>
        <fullName evidence="1">Uncharacterized protein</fullName>
    </submittedName>
</protein>
<dbReference type="KEGG" id="vg:77951789"/>
<organism evidence="1 2">
    <name type="scientific">Gordonia phage Clawz</name>
    <dbReference type="NCBI Taxonomy" id="2743910"/>
    <lineage>
        <taxon>Viruses</taxon>
        <taxon>Duplodnaviria</taxon>
        <taxon>Heunggongvirae</taxon>
        <taxon>Uroviricota</taxon>
        <taxon>Caudoviricetes</taxon>
        <taxon>Clawzvirus</taxon>
        <taxon>Clawzvirus clawz</taxon>
    </lineage>
</organism>
<reference evidence="1" key="1">
    <citation type="submission" date="2020-05" db="EMBL/GenBank/DDBJ databases">
        <authorList>
            <person name="Conneilly E.M."/>
            <person name="Corace M.L."/>
            <person name="Daly D."/>
            <person name="Dejene M.A."/>
            <person name="Deng Y."/>
            <person name="Kelly J.M."/>
            <person name="Masiello C.S."/>
            <person name="McDonough D."/>
            <person name="Musser E."/>
            <person name="Pecorale A.L."/>
            <person name="Ray R.F."/>
            <person name="Regan I.M."/>
            <person name="Shedd N.A."/>
            <person name="Tatone J.R."/>
            <person name="Tocci C.W."/>
            <person name="Zarate C.M."/>
            <person name="Whitefleet-Smith J.L."/>
            <person name="Garlena R.A."/>
            <person name="Russell D.A."/>
            <person name="Pope W.H."/>
            <person name="Jacobs-Sera D."/>
            <person name="Hatfull G.F."/>
        </authorList>
    </citation>
    <scope>NUCLEOTIDE SEQUENCE</scope>
</reference>
<sequence>MLSTDCLCIENAAGYAHNPSCPAATKIPFCEDCGHSGYCTCVYVEPKPRDPNAPDPWAEPEES</sequence>
<dbReference type="Proteomes" id="UP000821895">
    <property type="component" value="Segment"/>
</dbReference>
<evidence type="ECO:0000313" key="1">
    <source>
        <dbReference type="EMBL" id="QKY79945.1"/>
    </source>
</evidence>
<proteinExistence type="predicted"/>
<accession>A0AAE7K6W7</accession>
<dbReference type="RefSeq" id="YP_010675462.1">
    <property type="nucleotide sequence ID" value="NC_071004.1"/>
</dbReference>